<evidence type="ECO:0000259" key="2">
    <source>
        <dbReference type="Pfam" id="PF14230"/>
    </source>
</evidence>
<protein>
    <submittedName>
        <fullName evidence="3">DUF4333 domain-containing protein</fullName>
    </submittedName>
</protein>
<feature type="domain" description="DUF4333" evidence="2">
    <location>
        <begin position="51"/>
        <end position="128"/>
    </location>
</feature>
<organism evidence="3 4">
    <name type="scientific">[Mycobacterium] crassicus</name>
    <dbReference type="NCBI Taxonomy" id="2872309"/>
    <lineage>
        <taxon>Bacteria</taxon>
        <taxon>Bacillati</taxon>
        <taxon>Actinomycetota</taxon>
        <taxon>Actinomycetes</taxon>
        <taxon>Mycobacteriales</taxon>
        <taxon>Mycobacteriaceae</taxon>
        <taxon>Mycolicibacter</taxon>
    </lineage>
</organism>
<accession>A0ABU5XIR4</accession>
<comment type="caution">
    <text evidence="3">The sequence shown here is derived from an EMBL/GenBank/DDBJ whole genome shotgun (WGS) entry which is preliminary data.</text>
</comment>
<evidence type="ECO:0000256" key="1">
    <source>
        <dbReference type="SAM" id="Phobius"/>
    </source>
</evidence>
<sequence length="136" mass="14310">MPSPPPIPPPAPAPAPPNQVAAQRRSNRALLIGAGVTGLLALAVLVTLVLRGVIGGSGPVELDVIQAQDGVRWVLTDPINGYGRDDVGDVRCNNGVNPAVRKGRTFTCEVTVDGNQRRVLVEFADNAGTYLVDRPR</sequence>
<gene>
    <name evidence="3" type="ORF">K6T79_13585</name>
</gene>
<name>A0ABU5XIR4_9MYCO</name>
<evidence type="ECO:0000313" key="4">
    <source>
        <dbReference type="Proteomes" id="UP001299596"/>
    </source>
</evidence>
<keyword evidence="1" id="KW-0812">Transmembrane</keyword>
<dbReference type="InterPro" id="IPR025637">
    <property type="entry name" value="DUF4333"/>
</dbReference>
<keyword evidence="1" id="KW-0472">Membrane</keyword>
<reference evidence="3 4" key="1">
    <citation type="submission" date="2023-12" db="EMBL/GenBank/DDBJ databases">
        <title>Description of new species of Mycobacterium terrae complex isolated from sewage at the Sao Paulo Zoological Park Foundation in Brazil.</title>
        <authorList>
            <person name="Romagnoli C.L."/>
            <person name="Conceicao E.C."/>
            <person name="Machado E."/>
            <person name="Barreto L.B.P.F."/>
            <person name="Sharma A."/>
            <person name="Silva N.M."/>
            <person name="Marques L.E."/>
            <person name="Juliana M.A."/>
            <person name="Lourenco M.C.S."/>
            <person name="Digiampietri L.A."/>
            <person name="Suffys P.N."/>
            <person name="Viana-Niero C."/>
        </authorList>
    </citation>
    <scope>NUCLEOTIDE SEQUENCE [LARGE SCALE GENOMIC DNA]</scope>
    <source>
        <strain evidence="3 4">MYC098</strain>
    </source>
</reference>
<keyword evidence="4" id="KW-1185">Reference proteome</keyword>
<proteinExistence type="predicted"/>
<dbReference type="Pfam" id="PF14230">
    <property type="entry name" value="DUF4333"/>
    <property type="match status" value="1"/>
</dbReference>
<feature type="transmembrane region" description="Helical" evidence="1">
    <location>
        <begin position="29"/>
        <end position="50"/>
    </location>
</feature>
<evidence type="ECO:0000313" key="3">
    <source>
        <dbReference type="EMBL" id="MEB3022078.1"/>
    </source>
</evidence>
<keyword evidence="1" id="KW-1133">Transmembrane helix</keyword>
<dbReference type="EMBL" id="JAYJJR010000008">
    <property type="protein sequence ID" value="MEB3022078.1"/>
    <property type="molecule type" value="Genomic_DNA"/>
</dbReference>
<dbReference type="Proteomes" id="UP001299596">
    <property type="component" value="Unassembled WGS sequence"/>
</dbReference>